<dbReference type="InterPro" id="IPR036388">
    <property type="entry name" value="WH-like_DNA-bd_sf"/>
</dbReference>
<evidence type="ECO:0000256" key="4">
    <source>
        <dbReference type="SAM" id="MobiDB-lite"/>
    </source>
</evidence>
<dbReference type="InterPro" id="IPR008920">
    <property type="entry name" value="TF_FadR/GntR_C"/>
</dbReference>
<dbReference type="Pfam" id="PF07729">
    <property type="entry name" value="FCD"/>
    <property type="match status" value="1"/>
</dbReference>
<dbReference type="SUPFAM" id="SSF48008">
    <property type="entry name" value="GntR ligand-binding domain-like"/>
    <property type="match status" value="1"/>
</dbReference>
<name>A0ABS1VDU2_9ACTN</name>
<comment type="caution">
    <text evidence="6">The sequence shown here is derived from an EMBL/GenBank/DDBJ whole genome shotgun (WGS) entry which is preliminary data.</text>
</comment>
<dbReference type="InterPro" id="IPR000524">
    <property type="entry name" value="Tscrpt_reg_HTH_GntR"/>
</dbReference>
<keyword evidence="2" id="KW-0238">DNA-binding</keyword>
<dbReference type="SMART" id="SM00345">
    <property type="entry name" value="HTH_GNTR"/>
    <property type="match status" value="1"/>
</dbReference>
<sequence>MRAAAEQAAQALRDEILSGAIPSGARLGEAELAGRLSVSRTPIREALSRLAAEGLVEIQPNRGARVASWSSEQLRDIFELRLRLEPYAVRQAVPNLDAEQIAELDELAAEMMRVGKPGRNQNLAAIVELNRRFHGLFIDAAGSPPLAQALRGVTHAAVVTQNFHDYAPAALLRSLHHHVEMVAAARAGAGEWAEAIMRAHLYNARATMIGHGPEEAGAQEATTGRGSEGAGAQEATTGRGSEGAGAQEATTGHATTMGVRA</sequence>
<evidence type="ECO:0000313" key="6">
    <source>
        <dbReference type="EMBL" id="MBL7252850.1"/>
    </source>
</evidence>
<dbReference type="PRINTS" id="PR00035">
    <property type="entry name" value="HTHGNTR"/>
</dbReference>
<evidence type="ECO:0000313" key="7">
    <source>
        <dbReference type="Proteomes" id="UP000598996"/>
    </source>
</evidence>
<dbReference type="RefSeq" id="WP_202989201.1">
    <property type="nucleotide sequence ID" value="NZ_JAENHO010000001.1"/>
</dbReference>
<organism evidence="6 7">
    <name type="scientific">Paractinoplanes lichenicola</name>
    <dbReference type="NCBI Taxonomy" id="2802976"/>
    <lineage>
        <taxon>Bacteria</taxon>
        <taxon>Bacillati</taxon>
        <taxon>Actinomycetota</taxon>
        <taxon>Actinomycetes</taxon>
        <taxon>Micromonosporales</taxon>
        <taxon>Micromonosporaceae</taxon>
        <taxon>Paractinoplanes</taxon>
    </lineage>
</organism>
<dbReference type="CDD" id="cd07377">
    <property type="entry name" value="WHTH_GntR"/>
    <property type="match status" value="1"/>
</dbReference>
<feature type="domain" description="HTH gntR-type" evidence="5">
    <location>
        <begin position="2"/>
        <end position="69"/>
    </location>
</feature>
<dbReference type="InterPro" id="IPR036390">
    <property type="entry name" value="WH_DNA-bd_sf"/>
</dbReference>
<dbReference type="Gene3D" id="1.20.120.530">
    <property type="entry name" value="GntR ligand-binding domain-like"/>
    <property type="match status" value="1"/>
</dbReference>
<dbReference type="Gene3D" id="1.10.10.10">
    <property type="entry name" value="Winged helix-like DNA-binding domain superfamily/Winged helix DNA-binding domain"/>
    <property type="match status" value="1"/>
</dbReference>
<evidence type="ECO:0000256" key="3">
    <source>
        <dbReference type="ARBA" id="ARBA00023163"/>
    </source>
</evidence>
<dbReference type="PANTHER" id="PTHR43537">
    <property type="entry name" value="TRANSCRIPTIONAL REGULATOR, GNTR FAMILY"/>
    <property type="match status" value="1"/>
</dbReference>
<dbReference type="SUPFAM" id="SSF46785">
    <property type="entry name" value="Winged helix' DNA-binding domain"/>
    <property type="match status" value="1"/>
</dbReference>
<keyword evidence="7" id="KW-1185">Reference proteome</keyword>
<dbReference type="InterPro" id="IPR011711">
    <property type="entry name" value="GntR_C"/>
</dbReference>
<protein>
    <submittedName>
        <fullName evidence="6">GntR family transcriptional regulator</fullName>
    </submittedName>
</protein>
<gene>
    <name evidence="6" type="ORF">JKJ07_00855</name>
</gene>
<dbReference type="EMBL" id="JAENHO010000001">
    <property type="protein sequence ID" value="MBL7252850.1"/>
    <property type="molecule type" value="Genomic_DNA"/>
</dbReference>
<evidence type="ECO:0000256" key="1">
    <source>
        <dbReference type="ARBA" id="ARBA00023015"/>
    </source>
</evidence>
<dbReference type="Pfam" id="PF00392">
    <property type="entry name" value="GntR"/>
    <property type="match status" value="1"/>
</dbReference>
<keyword evidence="1" id="KW-0805">Transcription regulation</keyword>
<evidence type="ECO:0000256" key="2">
    <source>
        <dbReference type="ARBA" id="ARBA00023125"/>
    </source>
</evidence>
<dbReference type="PANTHER" id="PTHR43537:SF45">
    <property type="entry name" value="GNTR FAMILY REGULATORY PROTEIN"/>
    <property type="match status" value="1"/>
</dbReference>
<keyword evidence="3" id="KW-0804">Transcription</keyword>
<dbReference type="Proteomes" id="UP000598996">
    <property type="component" value="Unassembled WGS sequence"/>
</dbReference>
<dbReference type="PROSITE" id="PS50949">
    <property type="entry name" value="HTH_GNTR"/>
    <property type="match status" value="1"/>
</dbReference>
<accession>A0ABS1VDU2</accession>
<dbReference type="SMART" id="SM00895">
    <property type="entry name" value="FCD"/>
    <property type="match status" value="1"/>
</dbReference>
<reference evidence="6 7" key="1">
    <citation type="submission" date="2021-01" db="EMBL/GenBank/DDBJ databases">
        <title>Actinoplanes sp. nov. LDG1-01 isolated from lichen.</title>
        <authorList>
            <person name="Saeng-In P."/>
            <person name="Phongsopitanun W."/>
            <person name="Kanchanasin P."/>
            <person name="Yuki M."/>
            <person name="Kudo T."/>
            <person name="Ohkuma M."/>
            <person name="Tanasupawat S."/>
        </authorList>
    </citation>
    <scope>NUCLEOTIDE SEQUENCE [LARGE SCALE GENOMIC DNA]</scope>
    <source>
        <strain evidence="6 7">LDG1-01</strain>
    </source>
</reference>
<feature type="region of interest" description="Disordered" evidence="4">
    <location>
        <begin position="215"/>
        <end position="261"/>
    </location>
</feature>
<evidence type="ECO:0000259" key="5">
    <source>
        <dbReference type="PROSITE" id="PS50949"/>
    </source>
</evidence>
<proteinExistence type="predicted"/>